<feature type="region of interest" description="Disordered" evidence="5">
    <location>
        <begin position="1"/>
        <end position="24"/>
    </location>
</feature>
<dbReference type="Pfam" id="PF00083">
    <property type="entry name" value="Sugar_tr"/>
    <property type="match status" value="1"/>
</dbReference>
<accession>A0AAP0PPV1</accession>
<feature type="transmembrane region" description="Helical" evidence="6">
    <location>
        <begin position="363"/>
        <end position="385"/>
    </location>
</feature>
<comment type="caution">
    <text evidence="8">The sequence shown here is derived from an EMBL/GenBank/DDBJ whole genome shotgun (WGS) entry which is preliminary data.</text>
</comment>
<keyword evidence="9" id="KW-1185">Reference proteome</keyword>
<feature type="transmembrane region" description="Helical" evidence="6">
    <location>
        <begin position="158"/>
        <end position="180"/>
    </location>
</feature>
<evidence type="ECO:0000256" key="2">
    <source>
        <dbReference type="ARBA" id="ARBA00022692"/>
    </source>
</evidence>
<dbReference type="PANTHER" id="PTHR24064">
    <property type="entry name" value="SOLUTE CARRIER FAMILY 22 MEMBER"/>
    <property type="match status" value="1"/>
</dbReference>
<evidence type="ECO:0000256" key="5">
    <source>
        <dbReference type="SAM" id="MobiDB-lite"/>
    </source>
</evidence>
<evidence type="ECO:0000256" key="1">
    <source>
        <dbReference type="ARBA" id="ARBA00004141"/>
    </source>
</evidence>
<feature type="transmembrane region" description="Helical" evidence="6">
    <location>
        <begin position="245"/>
        <end position="264"/>
    </location>
</feature>
<evidence type="ECO:0000256" key="3">
    <source>
        <dbReference type="ARBA" id="ARBA00022989"/>
    </source>
</evidence>
<reference evidence="8 9" key="1">
    <citation type="submission" date="2024-01" db="EMBL/GenBank/DDBJ databases">
        <title>Genome assemblies of Stephania.</title>
        <authorList>
            <person name="Yang L."/>
        </authorList>
    </citation>
    <scope>NUCLEOTIDE SEQUENCE [LARGE SCALE GENOMIC DNA]</scope>
    <source>
        <strain evidence="8">YNDBR</strain>
        <tissue evidence="8">Leaf</tissue>
    </source>
</reference>
<dbReference type="AlphaFoldDB" id="A0AAP0PPV1"/>
<comment type="subcellular location">
    <subcellularLocation>
        <location evidence="1">Membrane</location>
        <topology evidence="1">Multi-pass membrane protein</topology>
    </subcellularLocation>
</comment>
<evidence type="ECO:0000256" key="6">
    <source>
        <dbReference type="SAM" id="Phobius"/>
    </source>
</evidence>
<feature type="transmembrane region" description="Helical" evidence="6">
    <location>
        <begin position="419"/>
        <end position="444"/>
    </location>
</feature>
<gene>
    <name evidence="8" type="ORF">Syun_008274</name>
</gene>
<keyword evidence="4 6" id="KW-0472">Membrane</keyword>
<feature type="transmembrane region" description="Helical" evidence="6">
    <location>
        <begin position="186"/>
        <end position="203"/>
    </location>
</feature>
<keyword evidence="3 6" id="KW-1133">Transmembrane helix</keyword>
<keyword evidence="2 6" id="KW-0812">Transmembrane</keyword>
<evidence type="ECO:0000256" key="4">
    <source>
        <dbReference type="ARBA" id="ARBA00023136"/>
    </source>
</evidence>
<feature type="transmembrane region" description="Helical" evidence="6">
    <location>
        <begin position="394"/>
        <end position="413"/>
    </location>
</feature>
<dbReference type="InterPro" id="IPR036259">
    <property type="entry name" value="MFS_trans_sf"/>
</dbReference>
<feature type="transmembrane region" description="Helical" evidence="6">
    <location>
        <begin position="215"/>
        <end position="233"/>
    </location>
</feature>
<dbReference type="Gene3D" id="1.20.1250.20">
    <property type="entry name" value="MFS general substrate transporter like domains"/>
    <property type="match status" value="1"/>
</dbReference>
<dbReference type="PROSITE" id="PS50850">
    <property type="entry name" value="MFS"/>
    <property type="match status" value="1"/>
</dbReference>
<evidence type="ECO:0000313" key="8">
    <source>
        <dbReference type="EMBL" id="KAK9149965.1"/>
    </source>
</evidence>
<proteinExistence type="predicted"/>
<sequence length="530" mass="58153">MADSSPLLTPGSDSASEPTEKHPHSITLDDAIELCIGKFGRAQFFQSLLVSAAWLFDAQQTFIAVFTDAQPTWHCSNTTTTTESSNSSCYSAPTQCALPSSSWAWDSPAHASTISEWALNCSGPILAGLPSSSFFMGCLLGGLVIATLADSLGRKNMLVISTLSMSVFTLLTVFSPNIWAYSALRLLSGFARGSIGTCALVLATELVGQRWRGQVGIIGFFCFTIGFLSLPAIAFFNKGRSWRNLYFISSLPTLLYSFSLHFFVSESPRWLWIKNRKDEAIDTLKRISSHNELLVDFNHVVITSQSQENNDNDNDNDMYSAMKILVQNKWALKRLTTVMILGFGIGLVYYGMPLGVGDLGFNLYLSVTLNALSELPASLITFFLIGRLNRRRSLLGFATASGVASVLCCVGFVERETKIVMELVSFFSACTAFNVLLIYTLELFPTSVRNSALSMVRQALVMGGVVCPLMVMTGRKYGSLIWTYGVFGFVILCSGVFAAFLPETLGAAFCDTMDEQEQHNKNENKENLLR</sequence>
<dbReference type="InterPro" id="IPR005829">
    <property type="entry name" value="Sugar_transporter_CS"/>
</dbReference>
<feature type="transmembrane region" description="Helical" evidence="6">
    <location>
        <begin position="480"/>
        <end position="501"/>
    </location>
</feature>
<organism evidence="8 9">
    <name type="scientific">Stephania yunnanensis</name>
    <dbReference type="NCBI Taxonomy" id="152371"/>
    <lineage>
        <taxon>Eukaryota</taxon>
        <taxon>Viridiplantae</taxon>
        <taxon>Streptophyta</taxon>
        <taxon>Embryophyta</taxon>
        <taxon>Tracheophyta</taxon>
        <taxon>Spermatophyta</taxon>
        <taxon>Magnoliopsida</taxon>
        <taxon>Ranunculales</taxon>
        <taxon>Menispermaceae</taxon>
        <taxon>Menispermoideae</taxon>
        <taxon>Cissampelideae</taxon>
        <taxon>Stephania</taxon>
    </lineage>
</organism>
<evidence type="ECO:0000313" key="9">
    <source>
        <dbReference type="Proteomes" id="UP001420932"/>
    </source>
</evidence>
<name>A0AAP0PPV1_9MAGN</name>
<dbReference type="InterPro" id="IPR005828">
    <property type="entry name" value="MFS_sugar_transport-like"/>
</dbReference>
<feature type="transmembrane region" description="Helical" evidence="6">
    <location>
        <begin position="331"/>
        <end position="351"/>
    </location>
</feature>
<evidence type="ECO:0000259" key="7">
    <source>
        <dbReference type="PROSITE" id="PS50850"/>
    </source>
</evidence>
<protein>
    <recommendedName>
        <fullName evidence="7">Major facilitator superfamily (MFS) profile domain-containing protein</fullName>
    </recommendedName>
</protein>
<dbReference type="PROSITE" id="PS00216">
    <property type="entry name" value="SUGAR_TRANSPORT_1"/>
    <property type="match status" value="1"/>
</dbReference>
<feature type="domain" description="Major facilitator superfamily (MFS) profile" evidence="7">
    <location>
        <begin position="46"/>
        <end position="506"/>
    </location>
</feature>
<feature type="transmembrane region" description="Helical" evidence="6">
    <location>
        <begin position="125"/>
        <end position="146"/>
    </location>
</feature>
<dbReference type="GO" id="GO:0016020">
    <property type="term" value="C:membrane"/>
    <property type="evidence" value="ECO:0007669"/>
    <property type="project" value="UniProtKB-SubCell"/>
</dbReference>
<dbReference type="PROSITE" id="PS00217">
    <property type="entry name" value="SUGAR_TRANSPORT_2"/>
    <property type="match status" value="1"/>
</dbReference>
<dbReference type="Proteomes" id="UP001420932">
    <property type="component" value="Unassembled WGS sequence"/>
</dbReference>
<dbReference type="GO" id="GO:0022857">
    <property type="term" value="F:transmembrane transporter activity"/>
    <property type="evidence" value="ECO:0007669"/>
    <property type="project" value="InterPro"/>
</dbReference>
<dbReference type="EMBL" id="JBBNAF010000004">
    <property type="protein sequence ID" value="KAK9149965.1"/>
    <property type="molecule type" value="Genomic_DNA"/>
</dbReference>
<dbReference type="InterPro" id="IPR020846">
    <property type="entry name" value="MFS_dom"/>
</dbReference>
<dbReference type="SUPFAM" id="SSF103473">
    <property type="entry name" value="MFS general substrate transporter"/>
    <property type="match status" value="1"/>
</dbReference>